<feature type="signal peptide" evidence="8">
    <location>
        <begin position="1"/>
        <end position="22"/>
    </location>
</feature>
<gene>
    <name evidence="10" type="ORF">MO867_11950</name>
</gene>
<evidence type="ECO:0000256" key="2">
    <source>
        <dbReference type="ARBA" id="ARBA00022692"/>
    </source>
</evidence>
<comment type="subcellular location">
    <subcellularLocation>
        <location evidence="1">Membrane</location>
        <topology evidence="1">Single-pass membrane protein</topology>
    </subcellularLocation>
</comment>
<keyword evidence="6" id="KW-0175">Coiled coil</keyword>
<dbReference type="Gene3D" id="2.30.30.40">
    <property type="entry name" value="SH3 Domains"/>
    <property type="match status" value="1"/>
</dbReference>
<keyword evidence="2 7" id="KW-0812">Transmembrane</keyword>
<comment type="caution">
    <text evidence="10">The sequence shown here is derived from an EMBL/GenBank/DDBJ whole genome shotgun (WGS) entry which is preliminary data.</text>
</comment>
<keyword evidence="5 7" id="KW-0472">Membrane</keyword>
<evidence type="ECO:0000256" key="8">
    <source>
        <dbReference type="SAM" id="SignalP"/>
    </source>
</evidence>
<feature type="coiled-coil region" evidence="6">
    <location>
        <begin position="117"/>
        <end position="189"/>
    </location>
</feature>
<feature type="domain" description="SH3b" evidence="9">
    <location>
        <begin position="23"/>
        <end position="90"/>
    </location>
</feature>
<dbReference type="EMBL" id="JALBWM010000047">
    <property type="protein sequence ID" value="MCO1335047.1"/>
    <property type="molecule type" value="Genomic_DNA"/>
</dbReference>
<keyword evidence="3 8" id="KW-0732">Signal</keyword>
<evidence type="ECO:0000259" key="9">
    <source>
        <dbReference type="PROSITE" id="PS51781"/>
    </source>
</evidence>
<name>A0A9X2EMK6_9GAMM</name>
<dbReference type="SMART" id="SM00287">
    <property type="entry name" value="SH3b"/>
    <property type="match status" value="1"/>
</dbReference>
<keyword evidence="4 7" id="KW-1133">Transmembrane helix</keyword>
<proteinExistence type="predicted"/>
<sequence>MKRLLSGLFAVALLNSAPATLAAETRYITDQLHVPMRSGKGGEFRILHRGLASGTELTLLEDATSEGWAKVRTPGGSEGWIRSQYLVQEPVAKLKLATAEANLARFEKMEGNLGGEVRRLETENSQLSGDLTSAQQQSQVLATELKSLKSLSSEAISLNERHQKLLHQHELLKQEKSMAEAEIQRLSGSETHKWYLYGAISVALGAILAMIAPHLRPRKRNSEWAN</sequence>
<evidence type="ECO:0000256" key="4">
    <source>
        <dbReference type="ARBA" id="ARBA00022989"/>
    </source>
</evidence>
<dbReference type="Pfam" id="PF08239">
    <property type="entry name" value="SH3_3"/>
    <property type="match status" value="1"/>
</dbReference>
<dbReference type="GO" id="GO:0016020">
    <property type="term" value="C:membrane"/>
    <property type="evidence" value="ECO:0007669"/>
    <property type="project" value="UniProtKB-SubCell"/>
</dbReference>
<evidence type="ECO:0000256" key="5">
    <source>
        <dbReference type="ARBA" id="ARBA00023136"/>
    </source>
</evidence>
<evidence type="ECO:0000313" key="11">
    <source>
        <dbReference type="Proteomes" id="UP001139028"/>
    </source>
</evidence>
<feature type="chain" id="PRO_5040916074" evidence="8">
    <location>
        <begin position="23"/>
        <end position="226"/>
    </location>
</feature>
<dbReference type="InterPro" id="IPR016476">
    <property type="entry name" value="SH3_dom_pro"/>
</dbReference>
<dbReference type="RefSeq" id="WP_252467319.1">
    <property type="nucleotide sequence ID" value="NZ_JALBWM010000047.1"/>
</dbReference>
<evidence type="ECO:0000256" key="1">
    <source>
        <dbReference type="ARBA" id="ARBA00004167"/>
    </source>
</evidence>
<feature type="transmembrane region" description="Helical" evidence="7">
    <location>
        <begin position="194"/>
        <end position="212"/>
    </location>
</feature>
<protein>
    <submittedName>
        <fullName evidence="10">TIGR04211 family SH3 domain-containing protein</fullName>
    </submittedName>
</protein>
<dbReference type="PROSITE" id="PS51781">
    <property type="entry name" value="SH3B"/>
    <property type="match status" value="1"/>
</dbReference>
<evidence type="ECO:0000313" key="10">
    <source>
        <dbReference type="EMBL" id="MCO1335047.1"/>
    </source>
</evidence>
<evidence type="ECO:0000256" key="6">
    <source>
        <dbReference type="SAM" id="Coils"/>
    </source>
</evidence>
<dbReference type="NCBIfam" id="TIGR04211">
    <property type="entry name" value="SH3_and_anchor"/>
    <property type="match status" value="1"/>
</dbReference>
<keyword evidence="11" id="KW-1185">Reference proteome</keyword>
<organism evidence="10 11">
    <name type="scientific">Microbulbifer okhotskensis</name>
    <dbReference type="NCBI Taxonomy" id="2926617"/>
    <lineage>
        <taxon>Bacteria</taxon>
        <taxon>Pseudomonadati</taxon>
        <taxon>Pseudomonadota</taxon>
        <taxon>Gammaproteobacteria</taxon>
        <taxon>Cellvibrionales</taxon>
        <taxon>Microbulbiferaceae</taxon>
        <taxon>Microbulbifer</taxon>
    </lineage>
</organism>
<accession>A0A9X2EMK6</accession>
<dbReference type="Proteomes" id="UP001139028">
    <property type="component" value="Unassembled WGS sequence"/>
</dbReference>
<evidence type="ECO:0000256" key="3">
    <source>
        <dbReference type="ARBA" id="ARBA00022729"/>
    </source>
</evidence>
<evidence type="ECO:0000256" key="7">
    <source>
        <dbReference type="SAM" id="Phobius"/>
    </source>
</evidence>
<dbReference type="AlphaFoldDB" id="A0A9X2EMK6"/>
<reference evidence="10" key="1">
    <citation type="journal article" date="2022" name="Arch. Microbiol.">
        <title>Microbulbifer okhotskensis sp. nov., isolated from a deep bottom sediment of the Okhotsk Sea.</title>
        <authorList>
            <person name="Romanenko L."/>
            <person name="Kurilenko V."/>
            <person name="Otstavnykh N."/>
            <person name="Velansky P."/>
            <person name="Isaeva M."/>
            <person name="Mikhailov V."/>
        </authorList>
    </citation>
    <scope>NUCLEOTIDE SEQUENCE</scope>
    <source>
        <strain evidence="10">OS29</strain>
    </source>
</reference>
<dbReference type="InterPro" id="IPR003646">
    <property type="entry name" value="SH3-like_bac-type"/>
</dbReference>